<evidence type="ECO:0000256" key="1">
    <source>
        <dbReference type="ARBA" id="ARBA00008779"/>
    </source>
</evidence>
<keyword evidence="2" id="KW-0479">Metal-binding</keyword>
<evidence type="ECO:0000259" key="5">
    <source>
        <dbReference type="Pfam" id="PF00884"/>
    </source>
</evidence>
<evidence type="ECO:0000256" key="2">
    <source>
        <dbReference type="ARBA" id="ARBA00022723"/>
    </source>
</evidence>
<accession>A0A497E3G1</accession>
<dbReference type="InterPro" id="IPR000917">
    <property type="entry name" value="Sulfatase_N"/>
</dbReference>
<keyword evidence="3" id="KW-0378">Hydrolase</keyword>
<reference evidence="6 7" key="1">
    <citation type="submission" date="2018-06" db="EMBL/GenBank/DDBJ databases">
        <title>Extensive metabolic versatility and redundancy in microbially diverse, dynamic hydrothermal sediments.</title>
        <authorList>
            <person name="Dombrowski N."/>
            <person name="Teske A."/>
            <person name="Baker B.J."/>
        </authorList>
    </citation>
    <scope>NUCLEOTIDE SEQUENCE [LARGE SCALE GENOMIC DNA]</scope>
    <source>
        <strain evidence="6">B47_G16</strain>
    </source>
</reference>
<dbReference type="PANTHER" id="PTHR42693">
    <property type="entry name" value="ARYLSULFATASE FAMILY MEMBER"/>
    <property type="match status" value="1"/>
</dbReference>
<dbReference type="AlphaFoldDB" id="A0A497E3G1"/>
<keyword evidence="4" id="KW-0106">Calcium</keyword>
<dbReference type="GO" id="GO:0004065">
    <property type="term" value="F:arylsulfatase activity"/>
    <property type="evidence" value="ECO:0007669"/>
    <property type="project" value="TreeGrafter"/>
</dbReference>
<protein>
    <submittedName>
        <fullName evidence="6">Sulfatase</fullName>
    </submittedName>
</protein>
<dbReference type="Gene3D" id="3.40.720.10">
    <property type="entry name" value="Alkaline Phosphatase, subunit A"/>
    <property type="match status" value="1"/>
</dbReference>
<name>A0A497E3G1_UNCAE</name>
<comment type="caution">
    <text evidence="6">The sequence shown here is derived from an EMBL/GenBank/DDBJ whole genome shotgun (WGS) entry which is preliminary data.</text>
</comment>
<organism evidence="6 7">
    <name type="scientific">Aerophobetes bacterium</name>
    <dbReference type="NCBI Taxonomy" id="2030807"/>
    <lineage>
        <taxon>Bacteria</taxon>
        <taxon>Candidatus Aerophobota</taxon>
    </lineage>
</organism>
<evidence type="ECO:0000256" key="4">
    <source>
        <dbReference type="ARBA" id="ARBA00022837"/>
    </source>
</evidence>
<dbReference type="InterPro" id="IPR024607">
    <property type="entry name" value="Sulfatase_CS"/>
</dbReference>
<dbReference type="PROSITE" id="PS00149">
    <property type="entry name" value="SULFATASE_2"/>
    <property type="match status" value="1"/>
</dbReference>
<comment type="similarity">
    <text evidence="1">Belongs to the sulfatase family.</text>
</comment>
<dbReference type="InterPro" id="IPR017850">
    <property type="entry name" value="Alkaline_phosphatase_core_sf"/>
</dbReference>
<sequence length="450" mass="51468">MRKPNVIFIFPDQMRGEAMHCAGNNDVITPNLDRLASEGMLFTNAISNTPVCVPARGTLLTGRYPLSHRAVTNDLPLGEDEVSIAEVLKEEGYDTGYIGKWHLDGVPRDKFTPPGKRRFGFDYWAAWECHHDYFNGRYYRDTPEPIHIPGYEPDFQADLAIKYIKEHKDHPFFLFVAPGIPHNPYELVPQKYKDMYDPSQLTLRPNCIGADRRAIADYYAAITSLDWNVGRILTAIEELGIAEDTIVIFTSDHGDMLWSQGKVRKEQPWEESIRIPFIIRWPHHIPAGTKTDALLSLVDIMPSLLSLCGAPIPNRVQGVDLSSVMMGDSSDVQEAVLLTEPVVGGEGYSNGVKEWRGVRTKRYTYARWQNGKVWVLYDNLKDPYQLNNLAEKEEAKDLKDYLENILQDLLRKANDEFLPWDEHLRKLGLVNAWNINEKYLGGKHPRFLQE</sequence>
<feature type="domain" description="Sulfatase N-terminal" evidence="5">
    <location>
        <begin position="4"/>
        <end position="309"/>
    </location>
</feature>
<dbReference type="Proteomes" id="UP000279422">
    <property type="component" value="Unassembled WGS sequence"/>
</dbReference>
<proteinExistence type="inferred from homology"/>
<gene>
    <name evidence="6" type="ORF">DRJ00_05925</name>
</gene>
<dbReference type="CDD" id="cd16034">
    <property type="entry name" value="sulfatase_like"/>
    <property type="match status" value="1"/>
</dbReference>
<evidence type="ECO:0000256" key="3">
    <source>
        <dbReference type="ARBA" id="ARBA00022801"/>
    </source>
</evidence>
<dbReference type="EMBL" id="QMPZ01000086">
    <property type="protein sequence ID" value="RLE08643.1"/>
    <property type="molecule type" value="Genomic_DNA"/>
</dbReference>
<dbReference type="InterPro" id="IPR050738">
    <property type="entry name" value="Sulfatase"/>
</dbReference>
<dbReference type="GO" id="GO:0046872">
    <property type="term" value="F:metal ion binding"/>
    <property type="evidence" value="ECO:0007669"/>
    <property type="project" value="UniProtKB-KW"/>
</dbReference>
<evidence type="ECO:0000313" key="7">
    <source>
        <dbReference type="Proteomes" id="UP000279422"/>
    </source>
</evidence>
<evidence type="ECO:0000313" key="6">
    <source>
        <dbReference type="EMBL" id="RLE08643.1"/>
    </source>
</evidence>
<dbReference type="PANTHER" id="PTHR42693:SF53">
    <property type="entry name" value="ENDO-4-O-SULFATASE"/>
    <property type="match status" value="1"/>
</dbReference>
<dbReference type="Pfam" id="PF00884">
    <property type="entry name" value="Sulfatase"/>
    <property type="match status" value="1"/>
</dbReference>
<dbReference type="Gene3D" id="3.30.1120.10">
    <property type="match status" value="1"/>
</dbReference>
<dbReference type="SUPFAM" id="SSF53649">
    <property type="entry name" value="Alkaline phosphatase-like"/>
    <property type="match status" value="1"/>
</dbReference>